<dbReference type="Proteomes" id="UP000561045">
    <property type="component" value="Unassembled WGS sequence"/>
</dbReference>
<dbReference type="Gene3D" id="3.30.565.10">
    <property type="entry name" value="Histidine kinase-like ATPase, C-terminal domain"/>
    <property type="match status" value="1"/>
</dbReference>
<sequence length="322" mass="33330">MAAVQAGVSMNTASTRNTICLPLEVLDTFGCGCVVVDAAGGLVHATPGVAAWLGADDDAGLHARLLEGTHDMSAGRRVRITRSALPDGGALFRVEDITAQVRARVLRDDALRAMSHDLRSPLGAVLTLAESAADGTLPATTETFGQIARSAELALARADAVLRLLRADAADPARFEAVDLTQIAAEAADECWQAARSRDVKIVVDIGDPDAEALVIGDGDLLRGALTKLLQNAVMHGPRDAAVTLGIDDDGDAWTIAVRDTGAGPDALARSVLLDAEPAGRPRGLGLAFVRRVCDGHGIGITCSRDEAGSEIRLTVPKAAAT</sequence>
<protein>
    <recommendedName>
        <fullName evidence="2">histidine kinase</fullName>
        <ecNumber evidence="2">2.7.13.3</ecNumber>
    </recommendedName>
</protein>
<dbReference type="InterPro" id="IPR005467">
    <property type="entry name" value="His_kinase_dom"/>
</dbReference>
<keyword evidence="4" id="KW-0547">Nucleotide-binding</keyword>
<organism evidence="9 10">
    <name type="scientific">Niveibacterium umoris</name>
    <dbReference type="NCBI Taxonomy" id="1193620"/>
    <lineage>
        <taxon>Bacteria</taxon>
        <taxon>Pseudomonadati</taxon>
        <taxon>Pseudomonadota</taxon>
        <taxon>Betaproteobacteria</taxon>
        <taxon>Rhodocyclales</taxon>
        <taxon>Rhodocyclaceae</taxon>
        <taxon>Niveibacterium</taxon>
    </lineage>
</organism>
<dbReference type="InterPro" id="IPR036097">
    <property type="entry name" value="HisK_dim/P_sf"/>
</dbReference>
<keyword evidence="6" id="KW-0067">ATP-binding</keyword>
<dbReference type="Pfam" id="PF02518">
    <property type="entry name" value="HATPase_c"/>
    <property type="match status" value="1"/>
</dbReference>
<evidence type="ECO:0000256" key="4">
    <source>
        <dbReference type="ARBA" id="ARBA00022741"/>
    </source>
</evidence>
<dbReference type="InterPro" id="IPR050351">
    <property type="entry name" value="BphY/WalK/GraS-like"/>
</dbReference>
<evidence type="ECO:0000256" key="6">
    <source>
        <dbReference type="ARBA" id="ARBA00022840"/>
    </source>
</evidence>
<dbReference type="PANTHER" id="PTHR42878">
    <property type="entry name" value="TWO-COMPONENT HISTIDINE KINASE"/>
    <property type="match status" value="1"/>
</dbReference>
<accession>A0A840BML1</accession>
<dbReference type="PROSITE" id="PS50109">
    <property type="entry name" value="HIS_KIN"/>
    <property type="match status" value="1"/>
</dbReference>
<comment type="catalytic activity">
    <reaction evidence="1">
        <text>ATP + protein L-histidine = ADP + protein N-phospho-L-histidine.</text>
        <dbReference type="EC" id="2.7.13.3"/>
    </reaction>
</comment>
<gene>
    <name evidence="9" type="ORF">GGR36_003110</name>
</gene>
<evidence type="ECO:0000256" key="1">
    <source>
        <dbReference type="ARBA" id="ARBA00000085"/>
    </source>
</evidence>
<evidence type="ECO:0000313" key="9">
    <source>
        <dbReference type="EMBL" id="MBB4013764.1"/>
    </source>
</evidence>
<dbReference type="CDD" id="cd00082">
    <property type="entry name" value="HisKA"/>
    <property type="match status" value="1"/>
</dbReference>
<evidence type="ECO:0000256" key="3">
    <source>
        <dbReference type="ARBA" id="ARBA00022679"/>
    </source>
</evidence>
<evidence type="ECO:0000256" key="2">
    <source>
        <dbReference type="ARBA" id="ARBA00012438"/>
    </source>
</evidence>
<evidence type="ECO:0000259" key="8">
    <source>
        <dbReference type="PROSITE" id="PS50109"/>
    </source>
</evidence>
<dbReference type="GO" id="GO:0000156">
    <property type="term" value="F:phosphorelay response regulator activity"/>
    <property type="evidence" value="ECO:0007669"/>
    <property type="project" value="TreeGrafter"/>
</dbReference>
<proteinExistence type="predicted"/>
<dbReference type="GO" id="GO:0005524">
    <property type="term" value="F:ATP binding"/>
    <property type="evidence" value="ECO:0007669"/>
    <property type="project" value="UniProtKB-KW"/>
</dbReference>
<reference evidence="9 10" key="1">
    <citation type="submission" date="2020-08" db="EMBL/GenBank/DDBJ databases">
        <title>Genomic Encyclopedia of Type Strains, Phase IV (KMG-IV): sequencing the most valuable type-strain genomes for metagenomic binning, comparative biology and taxonomic classification.</title>
        <authorList>
            <person name="Goeker M."/>
        </authorList>
    </citation>
    <scope>NUCLEOTIDE SEQUENCE [LARGE SCALE GENOMIC DNA]</scope>
    <source>
        <strain evidence="9 10">DSM 106739</strain>
    </source>
</reference>
<dbReference type="GO" id="GO:0007234">
    <property type="term" value="P:osmosensory signaling via phosphorelay pathway"/>
    <property type="evidence" value="ECO:0007669"/>
    <property type="project" value="TreeGrafter"/>
</dbReference>
<keyword evidence="10" id="KW-1185">Reference proteome</keyword>
<evidence type="ECO:0000256" key="5">
    <source>
        <dbReference type="ARBA" id="ARBA00022777"/>
    </source>
</evidence>
<feature type="domain" description="Histidine kinase" evidence="8">
    <location>
        <begin position="113"/>
        <end position="320"/>
    </location>
</feature>
<dbReference type="SUPFAM" id="SSF55874">
    <property type="entry name" value="ATPase domain of HSP90 chaperone/DNA topoisomerase II/histidine kinase"/>
    <property type="match status" value="1"/>
</dbReference>
<dbReference type="SMART" id="SM00387">
    <property type="entry name" value="HATPase_c"/>
    <property type="match status" value="1"/>
</dbReference>
<dbReference type="GO" id="GO:0030295">
    <property type="term" value="F:protein kinase activator activity"/>
    <property type="evidence" value="ECO:0007669"/>
    <property type="project" value="TreeGrafter"/>
</dbReference>
<dbReference type="EMBL" id="JACIET010000002">
    <property type="protein sequence ID" value="MBB4013764.1"/>
    <property type="molecule type" value="Genomic_DNA"/>
</dbReference>
<dbReference type="AlphaFoldDB" id="A0A840BML1"/>
<keyword evidence="3" id="KW-0808">Transferase</keyword>
<dbReference type="EC" id="2.7.13.3" evidence="2"/>
<dbReference type="RefSeq" id="WP_183635690.1">
    <property type="nucleotide sequence ID" value="NZ_BAABLE010000005.1"/>
</dbReference>
<comment type="caution">
    <text evidence="9">The sequence shown here is derived from an EMBL/GenBank/DDBJ whole genome shotgun (WGS) entry which is preliminary data.</text>
</comment>
<dbReference type="InterPro" id="IPR003661">
    <property type="entry name" value="HisK_dim/P_dom"/>
</dbReference>
<keyword evidence="7" id="KW-0902">Two-component regulatory system</keyword>
<evidence type="ECO:0000313" key="10">
    <source>
        <dbReference type="Proteomes" id="UP000561045"/>
    </source>
</evidence>
<dbReference type="SUPFAM" id="SSF47384">
    <property type="entry name" value="Homodimeric domain of signal transducing histidine kinase"/>
    <property type="match status" value="1"/>
</dbReference>
<keyword evidence="5 9" id="KW-0418">Kinase</keyword>
<dbReference type="PANTHER" id="PTHR42878:SF7">
    <property type="entry name" value="SENSOR HISTIDINE KINASE GLRK"/>
    <property type="match status" value="1"/>
</dbReference>
<dbReference type="Gene3D" id="1.10.287.130">
    <property type="match status" value="1"/>
</dbReference>
<name>A0A840BML1_9RHOO</name>
<dbReference type="SMART" id="SM00388">
    <property type="entry name" value="HisKA"/>
    <property type="match status" value="1"/>
</dbReference>
<dbReference type="InterPro" id="IPR003594">
    <property type="entry name" value="HATPase_dom"/>
</dbReference>
<dbReference type="InterPro" id="IPR036890">
    <property type="entry name" value="HATPase_C_sf"/>
</dbReference>
<evidence type="ECO:0000256" key="7">
    <source>
        <dbReference type="ARBA" id="ARBA00023012"/>
    </source>
</evidence>
<dbReference type="GO" id="GO:0000155">
    <property type="term" value="F:phosphorelay sensor kinase activity"/>
    <property type="evidence" value="ECO:0007669"/>
    <property type="project" value="InterPro"/>
</dbReference>